<evidence type="ECO:0000313" key="5">
    <source>
        <dbReference type="Proteomes" id="UP000654304"/>
    </source>
</evidence>
<organism evidence="4 5">
    <name type="scientific">Undibacterium curvum</name>
    <dbReference type="NCBI Taxonomy" id="2762294"/>
    <lineage>
        <taxon>Bacteria</taxon>
        <taxon>Pseudomonadati</taxon>
        <taxon>Pseudomonadota</taxon>
        <taxon>Betaproteobacteria</taxon>
        <taxon>Burkholderiales</taxon>
        <taxon>Oxalobacteraceae</taxon>
        <taxon>Undibacterium</taxon>
    </lineage>
</organism>
<dbReference type="PANTHER" id="PTHR10584:SF166">
    <property type="entry name" value="RIBOKINASE"/>
    <property type="match status" value="1"/>
</dbReference>
<dbReference type="PROSITE" id="PS00583">
    <property type="entry name" value="PFKB_KINASES_1"/>
    <property type="match status" value="1"/>
</dbReference>
<dbReference type="Pfam" id="PF13412">
    <property type="entry name" value="HTH_24"/>
    <property type="match status" value="1"/>
</dbReference>
<comment type="caution">
    <text evidence="4">The sequence shown here is derived from an EMBL/GenBank/DDBJ whole genome shotgun (WGS) entry which is preliminary data.</text>
</comment>
<feature type="domain" description="Carbohydrate kinase PfkB" evidence="3">
    <location>
        <begin position="62"/>
        <end position="358"/>
    </location>
</feature>
<dbReference type="Pfam" id="PF00294">
    <property type="entry name" value="PfkB"/>
    <property type="match status" value="1"/>
</dbReference>
<dbReference type="InterPro" id="IPR036388">
    <property type="entry name" value="WH-like_DNA-bd_sf"/>
</dbReference>
<keyword evidence="2" id="KW-0418">Kinase</keyword>
<proteinExistence type="predicted"/>
<dbReference type="EMBL" id="JACOGD010000008">
    <property type="protein sequence ID" value="MBC3933031.1"/>
    <property type="molecule type" value="Genomic_DNA"/>
</dbReference>
<dbReference type="Proteomes" id="UP000654304">
    <property type="component" value="Unassembled WGS sequence"/>
</dbReference>
<protein>
    <submittedName>
        <fullName evidence="4">Winged helix-turn-helix transcriptional regulator</fullName>
    </submittedName>
</protein>
<sequence length="373" mass="40077">MNSLSRKEHLLRLIQANPAVTQQELADQLQLSRSAVAGYVAALIREGKILGRAYVLPDSRPVVCIGGANLDRKLRTLNDVQMGTSNPVSQYESFGGVARNVAENLARCGQRVQLMSIVGDDTAGQAILGYSAEQGIDTSACQTLAGVSSGSYTAVLDPQGEMVLALAQMDVCERLDPHFLRSRQRQRSAAAMVIADLNLPADSLSLLLQDAQQQQQQQQQHIPLVLIAVSQPKMQRLPAQLHGLRLLILNHGELEQRAGQALPDQVAIQQAVATLRVQGVQDVIVTMGSAGVLCTRPDTDLLTAIPAPQCEVVDVTGAGDAFSAGVCYSLLQQATQLELACQRGQRLAALTLQSGRTVSEQLQPNIFQEESYA</sequence>
<reference evidence="4 5" key="1">
    <citation type="submission" date="2020-08" db="EMBL/GenBank/DDBJ databases">
        <title>Novel species isolated from subtropical streams in China.</title>
        <authorList>
            <person name="Lu H."/>
        </authorList>
    </citation>
    <scope>NUCLEOTIDE SEQUENCE [LARGE SCALE GENOMIC DNA]</scope>
    <source>
        <strain evidence="4 5">CY22W</strain>
    </source>
</reference>
<gene>
    <name evidence="4" type="ORF">H8K43_15235</name>
</gene>
<evidence type="ECO:0000259" key="3">
    <source>
        <dbReference type="Pfam" id="PF00294"/>
    </source>
</evidence>
<keyword evidence="1" id="KW-0808">Transferase</keyword>
<dbReference type="Gene3D" id="1.10.10.10">
    <property type="entry name" value="Winged helix-like DNA-binding domain superfamily/Winged helix DNA-binding domain"/>
    <property type="match status" value="1"/>
</dbReference>
<dbReference type="SUPFAM" id="SSF53613">
    <property type="entry name" value="Ribokinase-like"/>
    <property type="match status" value="1"/>
</dbReference>
<dbReference type="InterPro" id="IPR002173">
    <property type="entry name" value="Carboh/pur_kinase_PfkB_CS"/>
</dbReference>
<dbReference type="RefSeq" id="WP_186904626.1">
    <property type="nucleotide sequence ID" value="NZ_JACOGD010000008.1"/>
</dbReference>
<name>A0ABR7A826_9BURK</name>
<keyword evidence="5" id="KW-1185">Reference proteome</keyword>
<dbReference type="PANTHER" id="PTHR10584">
    <property type="entry name" value="SUGAR KINASE"/>
    <property type="match status" value="1"/>
</dbReference>
<evidence type="ECO:0000256" key="1">
    <source>
        <dbReference type="ARBA" id="ARBA00022679"/>
    </source>
</evidence>
<dbReference type="SUPFAM" id="SSF46785">
    <property type="entry name" value="Winged helix' DNA-binding domain"/>
    <property type="match status" value="1"/>
</dbReference>
<dbReference type="InterPro" id="IPR036390">
    <property type="entry name" value="WH_DNA-bd_sf"/>
</dbReference>
<dbReference type="Gene3D" id="3.40.1190.20">
    <property type="match status" value="1"/>
</dbReference>
<evidence type="ECO:0000313" key="4">
    <source>
        <dbReference type="EMBL" id="MBC3933031.1"/>
    </source>
</evidence>
<dbReference type="CDD" id="cd01941">
    <property type="entry name" value="YeiC_kinase_like"/>
    <property type="match status" value="1"/>
</dbReference>
<dbReference type="InterPro" id="IPR029056">
    <property type="entry name" value="Ribokinase-like"/>
</dbReference>
<accession>A0ABR7A826</accession>
<evidence type="ECO:0000256" key="2">
    <source>
        <dbReference type="ARBA" id="ARBA00022777"/>
    </source>
</evidence>
<dbReference type="InterPro" id="IPR011611">
    <property type="entry name" value="PfkB_dom"/>
</dbReference>